<keyword evidence="2" id="KW-1185">Reference proteome</keyword>
<name>A0AC61RC71_9BACT</name>
<sequence>MAKPHKYINPFTDFGFKYIFGREESKPFLIDFLNSLLEDGPDYDRITSLTYRDKEKNKSRKDERGVIYDIYCTTSSGNQFIVEMQKKAQKNFISRSVYYHSVAIAEQGKVGPEWNFNIDPVIFVSLMDFTLDHLPKEFAVHVSLCERKSGKPITDRERYIFVQLPLFDKKRPEDCITNIDRWFYVLINMYNMETMPFTVQKKLFNRLSEVASYASLSPKEKRRYNADLKAYRDLTNQMEYAKSEALAKGEAKGKSEEKIRLAKLMRERGYDVSTIASLVEMPEEWVESIVIG</sequence>
<organism evidence="1 2">
    <name type="scientific">Lepagella muris</name>
    <dbReference type="NCBI Taxonomy" id="3032870"/>
    <lineage>
        <taxon>Bacteria</taxon>
        <taxon>Pseudomonadati</taxon>
        <taxon>Bacteroidota</taxon>
        <taxon>Bacteroidia</taxon>
        <taxon>Bacteroidales</taxon>
        <taxon>Muribaculaceae</taxon>
        <taxon>Lepagella</taxon>
    </lineage>
</organism>
<evidence type="ECO:0000313" key="1">
    <source>
        <dbReference type="EMBL" id="TGY75729.1"/>
    </source>
</evidence>
<dbReference type="Proteomes" id="UP000306319">
    <property type="component" value="Unassembled WGS sequence"/>
</dbReference>
<dbReference type="EMBL" id="SRYB01000053">
    <property type="protein sequence ID" value="TGY75729.1"/>
    <property type="molecule type" value="Genomic_DNA"/>
</dbReference>
<comment type="caution">
    <text evidence="1">The sequence shown here is derived from an EMBL/GenBank/DDBJ whole genome shotgun (WGS) entry which is preliminary data.</text>
</comment>
<accession>A0AC61RC71</accession>
<proteinExistence type="predicted"/>
<evidence type="ECO:0000313" key="2">
    <source>
        <dbReference type="Proteomes" id="UP000306319"/>
    </source>
</evidence>
<gene>
    <name evidence="1" type="ORF">E5331_19605</name>
</gene>
<reference evidence="1" key="1">
    <citation type="submission" date="2019-04" db="EMBL/GenBank/DDBJ databases">
        <title>Microbes associate with the intestines of laboratory mice.</title>
        <authorList>
            <person name="Navarre W."/>
            <person name="Wong E."/>
            <person name="Huang K."/>
            <person name="Tropini C."/>
            <person name="Ng K."/>
            <person name="Yu B."/>
        </authorList>
    </citation>
    <scope>NUCLEOTIDE SEQUENCE</scope>
    <source>
        <strain evidence="1">NM04_E33</strain>
    </source>
</reference>
<protein>
    <submittedName>
        <fullName evidence="1">Rpn family recombination-promoting nuclease/putative transposase</fullName>
    </submittedName>
</protein>